<dbReference type="InterPro" id="IPR024498">
    <property type="entry name" value="DUF2786"/>
</dbReference>
<dbReference type="InterPro" id="IPR055592">
    <property type="entry name" value="DUF7168"/>
</dbReference>
<gene>
    <name evidence="4" type="ORF">SCLAV_2434</name>
</gene>
<feature type="domain" description="DUF7168" evidence="3">
    <location>
        <begin position="252"/>
        <end position="349"/>
    </location>
</feature>
<sequence length="423" mass="44588">MRAAERWGGRAAGAAVSGACDDRGSEEVPLMTTVDDALAAALYTDDDAALDRGASLLAAAPDADTELARRGEELIRRAWERGWQPADLARLARRDLAPHHIPLLTELVLAECGRYGTLPPRWAVQLDALDVLGGRGGPGGAGARGGRTDRFSYATAVLELYRVLVRLPALEAVGPVPGTPFVAAAGLEPRMLARVRALLAKAEATTFPEEAEALTAKAQELMARYALDEAALPEHRAETPAARRIGVDAPYETAKAILLDATASANRCRAVWNSELGCSTVVGFESDLEAVELLYTSLLVQGTTAMTRAEAAQRAGGRKRTKTFRQSFLLSYATRLGERLARATAAVPAPPDLLPVLATREVAVSAHVDELFPHTSATRVRGATDASGWSEGRAAADAARVHDGGGSSRRGLRGGGTFSPSGD</sequence>
<feature type="compositionally biased region" description="Gly residues" evidence="1">
    <location>
        <begin position="404"/>
        <end position="417"/>
    </location>
</feature>
<dbReference type="Proteomes" id="UP000002357">
    <property type="component" value="Chromosome"/>
</dbReference>
<reference evidence="4 5" key="1">
    <citation type="journal article" date="2010" name="Genome Biol. Evol.">
        <title>The sequence of a 1.8-mb bacterial linear plasmid reveals a rich evolutionary reservoir of secondary metabolic pathways.</title>
        <authorList>
            <person name="Medema M.H."/>
            <person name="Trefzer A."/>
            <person name="Kovalchuk A."/>
            <person name="van den Berg M."/>
            <person name="Mueller U."/>
            <person name="Heijne W."/>
            <person name="Wu L."/>
            <person name="Alam M.T."/>
            <person name="Ronning C.M."/>
            <person name="Nierman W.C."/>
            <person name="Bovenberg R.A.L."/>
            <person name="Breitling R."/>
            <person name="Takano E."/>
        </authorList>
    </citation>
    <scope>NUCLEOTIDE SEQUENCE [LARGE SCALE GENOMIC DNA]</scope>
    <source>
        <strain evidence="5">ATCC 27064 / DSM 738 / JCM 4710 / NBRC 13307 / NCIMB 12785 / NRRL 3585 / VKM Ac-602</strain>
    </source>
</reference>
<protein>
    <submittedName>
        <fullName evidence="4">Uncharacterized protein</fullName>
    </submittedName>
</protein>
<name>E2Q8L9_STRCL</name>
<dbReference type="EMBL" id="CM000913">
    <property type="protein sequence ID" value="EFG07507.1"/>
    <property type="molecule type" value="Genomic_DNA"/>
</dbReference>
<organism evidence="4 5">
    <name type="scientific">Streptomyces clavuligerus</name>
    <dbReference type="NCBI Taxonomy" id="1901"/>
    <lineage>
        <taxon>Bacteria</taxon>
        <taxon>Bacillati</taxon>
        <taxon>Actinomycetota</taxon>
        <taxon>Actinomycetes</taxon>
        <taxon>Kitasatosporales</taxon>
        <taxon>Streptomycetaceae</taxon>
        <taxon>Streptomyces</taxon>
    </lineage>
</organism>
<dbReference type="eggNOG" id="ENOG5031KBW">
    <property type="taxonomic scope" value="Bacteria"/>
</dbReference>
<feature type="region of interest" description="Disordered" evidence="1">
    <location>
        <begin position="379"/>
        <end position="423"/>
    </location>
</feature>
<keyword evidence="5" id="KW-1185">Reference proteome</keyword>
<evidence type="ECO:0000313" key="5">
    <source>
        <dbReference type="Proteomes" id="UP000002357"/>
    </source>
</evidence>
<evidence type="ECO:0000259" key="3">
    <source>
        <dbReference type="Pfam" id="PF23771"/>
    </source>
</evidence>
<feature type="domain" description="DUF2786" evidence="2">
    <location>
        <begin position="190"/>
        <end position="229"/>
    </location>
</feature>
<evidence type="ECO:0000256" key="1">
    <source>
        <dbReference type="SAM" id="MobiDB-lite"/>
    </source>
</evidence>
<proteinExistence type="predicted"/>
<evidence type="ECO:0000259" key="2">
    <source>
        <dbReference type="Pfam" id="PF10979"/>
    </source>
</evidence>
<dbReference type="STRING" id="1901.BB341_16260"/>
<dbReference type="OrthoDB" id="3508128at2"/>
<accession>E2Q8L9</accession>
<dbReference type="AlphaFoldDB" id="E2Q8L9"/>
<dbReference type="Pfam" id="PF10979">
    <property type="entry name" value="DUF2786"/>
    <property type="match status" value="1"/>
</dbReference>
<dbReference type="Pfam" id="PF23771">
    <property type="entry name" value="DUF7168"/>
    <property type="match status" value="1"/>
</dbReference>
<evidence type="ECO:0000313" key="4">
    <source>
        <dbReference type="EMBL" id="EFG07507.1"/>
    </source>
</evidence>